<sequence>MAYIPAEWISGGSEVKSIAQPLIGEPGSLSAGGVGEGKRDNTNVGTAILRAEILLVTLVAESTAKNPAVPRAHVNPGLDSDGDAHQRTCVRRTGLLQVY</sequence>
<reference evidence="1 2" key="1">
    <citation type="submission" date="2018-05" db="EMBL/GenBank/DDBJ databases">
        <title>Evolution of small genomes with special reference to Mycobacterium leprae.</title>
        <authorList>
            <person name="Mohanty P.S."/>
            <person name="Bansal A.K."/>
            <person name="Gupta U.D."/>
            <person name="Naaz F."/>
            <person name="Dwivedi V.D."/>
            <person name="Singh H."/>
            <person name="Gupta G."/>
            <person name="Sharma S."/>
            <person name="Arora M."/>
        </authorList>
    </citation>
    <scope>NUCLEOTIDE SEQUENCE [LARGE SCALE GENOMIC DNA]</scope>
    <source>
        <strain evidence="1 2">MRHRU-235-G</strain>
    </source>
</reference>
<dbReference type="AlphaFoldDB" id="A0AAD0KTC9"/>
<proteinExistence type="predicted"/>
<dbReference type="Proteomes" id="UP000249682">
    <property type="component" value="Chromosome"/>
</dbReference>
<gene>
    <name evidence="1" type="ORF">DIJ64_00140</name>
</gene>
<protein>
    <submittedName>
        <fullName evidence="1">Uncharacterized protein</fullName>
    </submittedName>
</protein>
<dbReference type="EMBL" id="CP029543">
    <property type="protein sequence ID" value="AWV47041.1"/>
    <property type="molecule type" value="Genomic_DNA"/>
</dbReference>
<name>A0AAD0KTC9_MYCLR</name>
<organism evidence="1 2">
    <name type="scientific">Mycobacterium leprae</name>
    <dbReference type="NCBI Taxonomy" id="1769"/>
    <lineage>
        <taxon>Bacteria</taxon>
        <taxon>Bacillati</taxon>
        <taxon>Actinomycetota</taxon>
        <taxon>Actinomycetes</taxon>
        <taxon>Mycobacteriales</taxon>
        <taxon>Mycobacteriaceae</taxon>
        <taxon>Mycobacterium</taxon>
    </lineage>
</organism>
<accession>A0AAD0KTC9</accession>
<evidence type="ECO:0000313" key="2">
    <source>
        <dbReference type="Proteomes" id="UP000249682"/>
    </source>
</evidence>
<evidence type="ECO:0000313" key="1">
    <source>
        <dbReference type="EMBL" id="AWV47041.1"/>
    </source>
</evidence>